<comment type="caution">
    <text evidence="1">The sequence shown here is derived from an EMBL/GenBank/DDBJ whole genome shotgun (WGS) entry which is preliminary data.</text>
</comment>
<proteinExistence type="predicted"/>
<protein>
    <submittedName>
        <fullName evidence="1">Uncharacterized protein</fullName>
    </submittedName>
</protein>
<dbReference type="EMBL" id="JAZHXI010000008">
    <property type="protein sequence ID" value="KAL2068541.1"/>
    <property type="molecule type" value="Genomic_DNA"/>
</dbReference>
<evidence type="ECO:0000313" key="1">
    <source>
        <dbReference type="EMBL" id="KAL2068541.1"/>
    </source>
</evidence>
<sequence length="90" mass="10669">MILLLRPFPFDVWLHVYDFPLRVCHRSDECCDASVIRINDNRTYFFYVCQAFGVIPKKLDDALWERKQIGRPRSRVLAAINQRKLLCAEP</sequence>
<name>A0ABR4CG98_9HELO</name>
<accession>A0ABR4CG98</accession>
<dbReference type="Proteomes" id="UP001595075">
    <property type="component" value="Unassembled WGS sequence"/>
</dbReference>
<organism evidence="1 2">
    <name type="scientific">Oculimacula yallundae</name>
    <dbReference type="NCBI Taxonomy" id="86028"/>
    <lineage>
        <taxon>Eukaryota</taxon>
        <taxon>Fungi</taxon>
        <taxon>Dikarya</taxon>
        <taxon>Ascomycota</taxon>
        <taxon>Pezizomycotina</taxon>
        <taxon>Leotiomycetes</taxon>
        <taxon>Helotiales</taxon>
        <taxon>Ploettnerulaceae</taxon>
        <taxon>Oculimacula</taxon>
    </lineage>
</organism>
<evidence type="ECO:0000313" key="2">
    <source>
        <dbReference type="Proteomes" id="UP001595075"/>
    </source>
</evidence>
<reference evidence="1 2" key="1">
    <citation type="journal article" date="2024" name="Commun. Biol.">
        <title>Comparative genomic analysis of thermophilic fungi reveals convergent evolutionary adaptations and gene losses.</title>
        <authorList>
            <person name="Steindorff A.S."/>
            <person name="Aguilar-Pontes M.V."/>
            <person name="Robinson A.J."/>
            <person name="Andreopoulos B."/>
            <person name="LaButti K."/>
            <person name="Kuo A."/>
            <person name="Mondo S."/>
            <person name="Riley R."/>
            <person name="Otillar R."/>
            <person name="Haridas S."/>
            <person name="Lipzen A."/>
            <person name="Grimwood J."/>
            <person name="Schmutz J."/>
            <person name="Clum A."/>
            <person name="Reid I.D."/>
            <person name="Moisan M.C."/>
            <person name="Butler G."/>
            <person name="Nguyen T.T.M."/>
            <person name="Dewar K."/>
            <person name="Conant G."/>
            <person name="Drula E."/>
            <person name="Henrissat B."/>
            <person name="Hansel C."/>
            <person name="Singer S."/>
            <person name="Hutchinson M.I."/>
            <person name="de Vries R.P."/>
            <person name="Natvig D.O."/>
            <person name="Powell A.J."/>
            <person name="Tsang A."/>
            <person name="Grigoriev I.V."/>
        </authorList>
    </citation>
    <scope>NUCLEOTIDE SEQUENCE [LARGE SCALE GENOMIC DNA]</scope>
    <source>
        <strain evidence="1 2">CBS 494.80</strain>
    </source>
</reference>
<gene>
    <name evidence="1" type="ORF">VTL71DRAFT_14878</name>
</gene>
<keyword evidence="2" id="KW-1185">Reference proteome</keyword>